<accession>A0A4R3YP77</accession>
<evidence type="ECO:0000259" key="1">
    <source>
        <dbReference type="Pfam" id="PF06877"/>
    </source>
</evidence>
<dbReference type="EMBL" id="SMCS01000006">
    <property type="protein sequence ID" value="TCV92713.1"/>
    <property type="molecule type" value="Genomic_DNA"/>
</dbReference>
<protein>
    <submittedName>
        <fullName evidence="2">Regulator of ribonuclease activity B</fullName>
    </submittedName>
</protein>
<organism evidence="2 3">
    <name type="scientific">Luteibacter rhizovicinus</name>
    <dbReference type="NCBI Taxonomy" id="242606"/>
    <lineage>
        <taxon>Bacteria</taxon>
        <taxon>Pseudomonadati</taxon>
        <taxon>Pseudomonadota</taxon>
        <taxon>Gammaproteobacteria</taxon>
        <taxon>Lysobacterales</taxon>
        <taxon>Rhodanobacteraceae</taxon>
        <taxon>Luteibacter</taxon>
    </lineage>
</organism>
<reference evidence="2 3" key="1">
    <citation type="submission" date="2019-03" db="EMBL/GenBank/DDBJ databases">
        <title>Above-ground endophytic microbial communities from plants in different locations in the United States.</title>
        <authorList>
            <person name="Frank C."/>
        </authorList>
    </citation>
    <scope>NUCLEOTIDE SEQUENCE [LARGE SCALE GENOMIC DNA]</scope>
    <source>
        <strain evidence="2 3">LP_13_YM</strain>
    </source>
</reference>
<feature type="domain" description="Regulator of ribonuclease activity B" evidence="1">
    <location>
        <begin position="2"/>
        <end position="79"/>
    </location>
</feature>
<evidence type="ECO:0000313" key="3">
    <source>
        <dbReference type="Proteomes" id="UP000295645"/>
    </source>
</evidence>
<evidence type="ECO:0000313" key="2">
    <source>
        <dbReference type="EMBL" id="TCV92713.1"/>
    </source>
</evidence>
<keyword evidence="3" id="KW-1185">Reference proteome</keyword>
<dbReference type="Proteomes" id="UP000295645">
    <property type="component" value="Unassembled WGS sequence"/>
</dbReference>
<name>A0A4R3YP77_9GAMM</name>
<dbReference type="InterPro" id="IPR036701">
    <property type="entry name" value="RraB-like_sf"/>
</dbReference>
<dbReference type="SUPFAM" id="SSF89946">
    <property type="entry name" value="Hypothetical protein VC0424"/>
    <property type="match status" value="1"/>
</dbReference>
<dbReference type="InterPro" id="IPR009671">
    <property type="entry name" value="RraB_dom"/>
</dbReference>
<dbReference type="Pfam" id="PF06877">
    <property type="entry name" value="RraB"/>
    <property type="match status" value="1"/>
</dbReference>
<dbReference type="Gene3D" id="3.30.70.970">
    <property type="entry name" value="RraB-like"/>
    <property type="match status" value="1"/>
</dbReference>
<sequence length="86" mass="9429">MPRDVDFLMRAPSHEKATVAAGFINDHQYGVATTQKLNGEHTVSVTIHMAIQQHVVLSVSGFMECVASLFGLDYDGWGCTAQKHQP</sequence>
<comment type="caution">
    <text evidence="2">The sequence shown here is derived from an EMBL/GenBank/DDBJ whole genome shotgun (WGS) entry which is preliminary data.</text>
</comment>
<gene>
    <name evidence="2" type="ORF">EC912_10651</name>
</gene>
<dbReference type="AlphaFoldDB" id="A0A4R3YP77"/>
<proteinExistence type="predicted"/>